<dbReference type="Proteomes" id="UP001320706">
    <property type="component" value="Unassembled WGS sequence"/>
</dbReference>
<protein>
    <submittedName>
        <fullName evidence="1">Serine/threonine-protein kinase</fullName>
        <ecNumber evidence="1">2.7.11.1</ecNumber>
    </submittedName>
</protein>
<dbReference type="EMBL" id="JAMKPW020000041">
    <property type="protein sequence ID" value="KAK8196677.1"/>
    <property type="molecule type" value="Genomic_DNA"/>
</dbReference>
<evidence type="ECO:0000313" key="1">
    <source>
        <dbReference type="EMBL" id="KAK8196677.1"/>
    </source>
</evidence>
<keyword evidence="2" id="KW-1185">Reference proteome</keyword>
<proteinExistence type="predicted"/>
<keyword evidence="1" id="KW-0418">Kinase</keyword>
<gene>
    <name evidence="1" type="primary">KIN2</name>
    <name evidence="1" type="ORF">M8818_006844</name>
</gene>
<comment type="caution">
    <text evidence="1">The sequence shown here is derived from an EMBL/GenBank/DDBJ whole genome shotgun (WGS) entry which is preliminary data.</text>
</comment>
<organism evidence="1 2">
    <name type="scientific">Zalaria obscura</name>
    <dbReference type="NCBI Taxonomy" id="2024903"/>
    <lineage>
        <taxon>Eukaryota</taxon>
        <taxon>Fungi</taxon>
        <taxon>Dikarya</taxon>
        <taxon>Ascomycota</taxon>
        <taxon>Pezizomycotina</taxon>
        <taxon>Dothideomycetes</taxon>
        <taxon>Dothideomycetidae</taxon>
        <taxon>Dothideales</taxon>
        <taxon>Zalariaceae</taxon>
        <taxon>Zalaria</taxon>
    </lineage>
</organism>
<reference evidence="1" key="1">
    <citation type="submission" date="2024-02" db="EMBL/GenBank/DDBJ databases">
        <title>Metagenome Assembled Genome of Zalaria obscura JY119.</title>
        <authorList>
            <person name="Vighnesh L."/>
            <person name="Jagadeeshwari U."/>
            <person name="Venkata Ramana C."/>
            <person name="Sasikala C."/>
        </authorList>
    </citation>
    <scope>NUCLEOTIDE SEQUENCE</scope>
    <source>
        <strain evidence="1">JY119</strain>
    </source>
</reference>
<name>A0ACC3S854_9PEZI</name>
<sequence>MSAAASPAALPRSPSTARRQQAYPASPDRQQYTPSRTTAPTSPRRSLSQSQVPSPSHYRTPSGAQQGQLANVARRDFEQSNVARPTSSTRRSDSRDRMQGGNLPSRADSMRSGPSTSSRHGHSRYNSDAPTPAPAAAMTNGTEQSGRQSGGQQVRRRTTIDATTGHWELGKTIGAGSMGKVKLARNKETGEQVAVKIVPRQSTDEHRTVQERERADHSKEVRTAREAAIVTLVDHPYICGMRDVVRTHYHWYMLFEYVNGGQMLDYIISHGRLKEKQARKFGRQIASALDYCHRNSIVHRDLKIENILISKTGDIKIIDFGLSNTFSPKSYLKTFCGSLYFAAPELLQAKQYTGPEVDVWSFGIVLYVLVCGKVPFDDQSMPQLHAKIKKGVVEYPPWLTAECRTLIARMLVTDPSQRASLAEIMNHPWMTKGFGGAPENYLPPRKPLQLPLDQQVIQKMEGFDFGTAESIEAQLTKIIESEDYQRAVRNFERRGNLPTPEVERKRGVFDFYKRRNSTTSRDTLSNLSSEAVQLGTDPINAFSPLISIYFLAKEKIDREHKEANPGALAMPGSPGGEKTLKLPDLPAPEAAYTNSGTYEMPGEKPTGGRTRPRARTHGEDEVADEMDKLNVRSNKPPPSPQIVLQQPSDTPSKKEGTGAVSLLRRFSQRRHREPERRTPPPPAVPSTQADLINAPRMSFNVQRTRDREPSSIQLPPPDTAQTQKPALLSPLAGTGLTGRIGLGRSASVNSGDAKKRLGGRRGVSDIVRTPTSSHGFERPESGDKHAGLGDAASDVETSTTTARVTAPASRAKSLGHARRESIQARRARREMSRTTGVPEETDKDLQDDMEGRDTTESASPNGIKPVYLKGLFSVSTTSSKPLPVIRSDIIRVLRQLGVEYREIKGGFSCRHAPSIDLHRSEAPEMKSQSQSNSGHRRKISFGNFMGGGERERDDQRQPITPTSSRRDRHPDHSFTGSEGSDSNEHEEETAGDSGSRSTSRKQATLEPGTSRPAGETSTHVQSDLGESMVLRFEIFVVKVPLLSLHGIQFKKVDGGTWQYKNMAQTILNDLRL</sequence>
<accession>A0ACC3S854</accession>
<keyword evidence="1" id="KW-0808">Transferase</keyword>
<evidence type="ECO:0000313" key="2">
    <source>
        <dbReference type="Proteomes" id="UP001320706"/>
    </source>
</evidence>
<dbReference type="EC" id="2.7.11.1" evidence="1"/>